<dbReference type="PANTHER" id="PTHR24296">
    <property type="entry name" value="CYTOCHROME P450"/>
    <property type="match status" value="1"/>
</dbReference>
<dbReference type="Gramene" id="rna-gnl|WGS:JABURB|Cocit.L3459.1">
    <property type="protein sequence ID" value="cds-KAF7847012.1"/>
    <property type="gene ID" value="gene-BT93_L3459"/>
</dbReference>
<comment type="similarity">
    <text evidence="2 9">Belongs to the cytochrome P450 family.</text>
</comment>
<dbReference type="Pfam" id="PF00067">
    <property type="entry name" value="p450"/>
    <property type="match status" value="2"/>
</dbReference>
<dbReference type="OrthoDB" id="1470350at2759"/>
<dbReference type="GO" id="GO:0005506">
    <property type="term" value="F:iron ion binding"/>
    <property type="evidence" value="ECO:0007669"/>
    <property type="project" value="InterPro"/>
</dbReference>
<dbReference type="InterPro" id="IPR036396">
    <property type="entry name" value="Cyt_P450_sf"/>
</dbReference>
<accession>A0A8T0CJN6</accession>
<keyword evidence="7 9" id="KW-0503">Monooxygenase</keyword>
<organism evidence="11 12">
    <name type="scientific">Corymbia citriodora subsp. variegata</name>
    <dbReference type="NCBI Taxonomy" id="360336"/>
    <lineage>
        <taxon>Eukaryota</taxon>
        <taxon>Viridiplantae</taxon>
        <taxon>Streptophyta</taxon>
        <taxon>Embryophyta</taxon>
        <taxon>Tracheophyta</taxon>
        <taxon>Spermatophyta</taxon>
        <taxon>Magnoliopsida</taxon>
        <taxon>eudicotyledons</taxon>
        <taxon>Gunneridae</taxon>
        <taxon>Pentapetalae</taxon>
        <taxon>rosids</taxon>
        <taxon>malvids</taxon>
        <taxon>Myrtales</taxon>
        <taxon>Myrtaceae</taxon>
        <taxon>Myrtoideae</taxon>
        <taxon>Eucalypteae</taxon>
        <taxon>Corymbia</taxon>
    </lineage>
</organism>
<dbReference type="PRINTS" id="PR00463">
    <property type="entry name" value="EP450I"/>
</dbReference>
<evidence type="ECO:0000256" key="4">
    <source>
        <dbReference type="ARBA" id="ARBA00022723"/>
    </source>
</evidence>
<dbReference type="InterPro" id="IPR017972">
    <property type="entry name" value="Cyt_P450_CS"/>
</dbReference>
<keyword evidence="6 8" id="KW-0408">Iron</keyword>
<dbReference type="PRINTS" id="PR00385">
    <property type="entry name" value="P450"/>
</dbReference>
<evidence type="ECO:0000256" key="3">
    <source>
        <dbReference type="ARBA" id="ARBA00022617"/>
    </source>
</evidence>
<evidence type="ECO:0000256" key="9">
    <source>
        <dbReference type="RuleBase" id="RU000461"/>
    </source>
</evidence>
<dbReference type="Proteomes" id="UP000806378">
    <property type="component" value="Unassembled WGS sequence"/>
</dbReference>
<evidence type="ECO:0000256" key="8">
    <source>
        <dbReference type="PIRSR" id="PIRSR602401-1"/>
    </source>
</evidence>
<reference evidence="11" key="1">
    <citation type="submission" date="2020-05" db="EMBL/GenBank/DDBJ databases">
        <title>WGS assembly of Corymbia citriodora subspecies variegata.</title>
        <authorList>
            <person name="Barry K."/>
            <person name="Hundley H."/>
            <person name="Shu S."/>
            <person name="Jenkins J."/>
            <person name="Grimwood J."/>
            <person name="Baten A."/>
        </authorList>
    </citation>
    <scope>NUCLEOTIDE SEQUENCE</scope>
    <source>
        <strain evidence="11">CV2-018</strain>
    </source>
</reference>
<dbReference type="EMBL" id="MU091406">
    <property type="protein sequence ID" value="KAF7847012.1"/>
    <property type="molecule type" value="Genomic_DNA"/>
</dbReference>
<dbReference type="Gene3D" id="1.10.630.10">
    <property type="entry name" value="Cytochrome P450"/>
    <property type="match status" value="2"/>
</dbReference>
<evidence type="ECO:0000313" key="11">
    <source>
        <dbReference type="EMBL" id="KAF7847012.1"/>
    </source>
</evidence>
<feature type="region of interest" description="Disordered" evidence="10">
    <location>
        <begin position="124"/>
        <end position="162"/>
    </location>
</feature>
<dbReference type="GO" id="GO:0004497">
    <property type="term" value="F:monooxygenase activity"/>
    <property type="evidence" value="ECO:0007669"/>
    <property type="project" value="UniProtKB-KW"/>
</dbReference>
<comment type="cofactor">
    <cofactor evidence="1 8">
        <name>heme</name>
        <dbReference type="ChEBI" id="CHEBI:30413"/>
    </cofactor>
</comment>
<dbReference type="GO" id="GO:0020037">
    <property type="term" value="F:heme binding"/>
    <property type="evidence" value="ECO:0007669"/>
    <property type="project" value="InterPro"/>
</dbReference>
<feature type="binding site" description="axial binding residue" evidence="8">
    <location>
        <position position="310"/>
    </location>
    <ligand>
        <name>heme</name>
        <dbReference type="ChEBI" id="CHEBI:30413"/>
    </ligand>
    <ligandPart>
        <name>Fe</name>
        <dbReference type="ChEBI" id="CHEBI:18248"/>
    </ligandPart>
</feature>
<evidence type="ECO:0000256" key="1">
    <source>
        <dbReference type="ARBA" id="ARBA00001971"/>
    </source>
</evidence>
<sequence>MLQNCHRELLGDGIFAVDGHLWSLQCKIASHEFTTRSLKHFISETVGREISDRLLPFLSRACDEGRVFDLQEALQRFTFDNICSVVFGVDPNCFAAEEEAWEISVETEAILQSRVGETVRIEHKSDQRVRDGHHHIERGTNRIGGDRTGEQRRDGPRSRAPIWSKDSTSTALTWLFWLIAAHPSCEREILKELSSTAAEVKIFSYDELKSLHYLHAAVTESMRLFPPVPINSRLTVDDDVLPDGTRVGKGWFADYSAYAMGRSEEVWGPDCREFKPERWLDGGDGDHQNVRFRPSDQWKYPVFHCGPRMCLGKEMAYVQMKSVAAAVMAEFEVLPAVDGGESARRMADPPYTLSLLLKMRGGLPVRLRRRRRRD</sequence>
<evidence type="ECO:0000313" key="12">
    <source>
        <dbReference type="Proteomes" id="UP000806378"/>
    </source>
</evidence>
<feature type="compositionally biased region" description="Basic and acidic residues" evidence="10">
    <location>
        <begin position="137"/>
        <end position="157"/>
    </location>
</feature>
<dbReference type="InterPro" id="IPR002401">
    <property type="entry name" value="Cyt_P450_E_grp-I"/>
</dbReference>
<gene>
    <name evidence="11" type="ORF">BT93_L3459</name>
</gene>
<proteinExistence type="inferred from homology"/>
<evidence type="ECO:0008006" key="13">
    <source>
        <dbReference type="Google" id="ProtNLM"/>
    </source>
</evidence>
<protein>
    <recommendedName>
        <fullName evidence="13">Cytochrome P450</fullName>
    </recommendedName>
</protein>
<keyword evidence="4 8" id="KW-0479">Metal-binding</keyword>
<evidence type="ECO:0000256" key="7">
    <source>
        <dbReference type="ARBA" id="ARBA00023033"/>
    </source>
</evidence>
<evidence type="ECO:0000256" key="10">
    <source>
        <dbReference type="SAM" id="MobiDB-lite"/>
    </source>
</evidence>
<dbReference type="GO" id="GO:0006629">
    <property type="term" value="P:lipid metabolic process"/>
    <property type="evidence" value="ECO:0007669"/>
    <property type="project" value="UniProtKB-ARBA"/>
</dbReference>
<dbReference type="SUPFAM" id="SSF48264">
    <property type="entry name" value="Cytochrome P450"/>
    <property type="match status" value="1"/>
</dbReference>
<dbReference type="GO" id="GO:0016705">
    <property type="term" value="F:oxidoreductase activity, acting on paired donors, with incorporation or reduction of molecular oxygen"/>
    <property type="evidence" value="ECO:0007669"/>
    <property type="project" value="InterPro"/>
</dbReference>
<name>A0A8T0CJN6_CORYI</name>
<comment type="caution">
    <text evidence="11">The sequence shown here is derived from an EMBL/GenBank/DDBJ whole genome shotgun (WGS) entry which is preliminary data.</text>
</comment>
<keyword evidence="3 8" id="KW-0349">Heme</keyword>
<keyword evidence="5 9" id="KW-0560">Oxidoreductase</keyword>
<evidence type="ECO:0000256" key="2">
    <source>
        <dbReference type="ARBA" id="ARBA00010617"/>
    </source>
</evidence>
<keyword evidence="12" id="KW-1185">Reference proteome</keyword>
<evidence type="ECO:0000256" key="5">
    <source>
        <dbReference type="ARBA" id="ARBA00023002"/>
    </source>
</evidence>
<dbReference type="InterPro" id="IPR001128">
    <property type="entry name" value="Cyt_P450"/>
</dbReference>
<dbReference type="PROSITE" id="PS00086">
    <property type="entry name" value="CYTOCHROME_P450"/>
    <property type="match status" value="1"/>
</dbReference>
<evidence type="ECO:0000256" key="6">
    <source>
        <dbReference type="ARBA" id="ARBA00023004"/>
    </source>
</evidence>
<dbReference type="AlphaFoldDB" id="A0A8T0CJN6"/>